<dbReference type="Pfam" id="PF13639">
    <property type="entry name" value="zf-RING_2"/>
    <property type="match status" value="1"/>
</dbReference>
<dbReference type="InterPro" id="IPR013083">
    <property type="entry name" value="Znf_RING/FYVE/PHD"/>
</dbReference>
<feature type="domain" description="RING-type" evidence="6">
    <location>
        <begin position="283"/>
        <end position="321"/>
    </location>
</feature>
<dbReference type="GO" id="GO:0008270">
    <property type="term" value="F:zinc ion binding"/>
    <property type="evidence" value="ECO:0007669"/>
    <property type="project" value="UniProtKB-KW"/>
</dbReference>
<gene>
    <name evidence="7" type="ORF">BJ508DRAFT_131395</name>
</gene>
<keyword evidence="8" id="KW-1185">Reference proteome</keyword>
<keyword evidence="3" id="KW-0862">Zinc</keyword>
<dbReference type="GO" id="GO:0061630">
    <property type="term" value="F:ubiquitin protein ligase activity"/>
    <property type="evidence" value="ECO:0007669"/>
    <property type="project" value="TreeGrafter"/>
</dbReference>
<sequence length="330" mass="35984">MSSGEQPAQPPRRELVFCHQCHEEWYRDEHGLVCPRCMGDFVEIVEENNDPHAGAGHDHDHDNDMPDLLDIDSDDENPFVSHGQGPRLNILPGIPGLQIGITAMPPLAAHGGGVPQTPTPGGADISDMVVRLFSSLLGDRAARQQQERAARGEGGQPGGEGGQGQQQVDGQTTTSATGGNTANTPRTERGEAEPVEDINQFLQSIMQDNGANDPIAELFARIFQHPPGATGDYVYSQTELDRVITELMEQHQGNAPPPAPKEVLEHLPKIKIDEQRVIDGEDCAVCKDEWLVGEEVVQLPCKHVYHELCVKKWLEAHDVSCSQASPWVTC</sequence>
<evidence type="ECO:0000256" key="3">
    <source>
        <dbReference type="ARBA" id="ARBA00022833"/>
    </source>
</evidence>
<feature type="compositionally biased region" description="Low complexity" evidence="5">
    <location>
        <begin position="165"/>
        <end position="184"/>
    </location>
</feature>
<feature type="compositionally biased region" description="Basic and acidic residues" evidence="5">
    <location>
        <begin position="140"/>
        <end position="151"/>
    </location>
</feature>
<accession>A0A3N4I257</accession>
<dbReference type="PANTHER" id="PTHR15710:SF217">
    <property type="entry name" value="E3 UBIQUITIN-PROTEIN LIGASE RDUF2"/>
    <property type="match status" value="1"/>
</dbReference>
<evidence type="ECO:0000256" key="1">
    <source>
        <dbReference type="ARBA" id="ARBA00022723"/>
    </source>
</evidence>
<dbReference type="EMBL" id="ML119691">
    <property type="protein sequence ID" value="RPA80182.1"/>
    <property type="molecule type" value="Genomic_DNA"/>
</dbReference>
<evidence type="ECO:0000256" key="2">
    <source>
        <dbReference type="ARBA" id="ARBA00022771"/>
    </source>
</evidence>
<dbReference type="GO" id="GO:0005737">
    <property type="term" value="C:cytoplasm"/>
    <property type="evidence" value="ECO:0007669"/>
    <property type="project" value="TreeGrafter"/>
</dbReference>
<name>A0A3N4I257_ASCIM</name>
<dbReference type="STRING" id="1160509.A0A3N4I257"/>
<evidence type="ECO:0000256" key="4">
    <source>
        <dbReference type="PROSITE-ProRule" id="PRU00175"/>
    </source>
</evidence>
<dbReference type="SMART" id="SM00184">
    <property type="entry name" value="RING"/>
    <property type="match status" value="1"/>
</dbReference>
<dbReference type="PROSITE" id="PS50089">
    <property type="entry name" value="ZF_RING_2"/>
    <property type="match status" value="1"/>
</dbReference>
<feature type="region of interest" description="Disordered" evidence="5">
    <location>
        <begin position="140"/>
        <end position="194"/>
    </location>
</feature>
<evidence type="ECO:0000259" key="6">
    <source>
        <dbReference type="PROSITE" id="PS50089"/>
    </source>
</evidence>
<dbReference type="Proteomes" id="UP000275078">
    <property type="component" value="Unassembled WGS sequence"/>
</dbReference>
<dbReference type="InterPro" id="IPR001841">
    <property type="entry name" value="Znf_RING"/>
</dbReference>
<dbReference type="SUPFAM" id="SSF57850">
    <property type="entry name" value="RING/U-box"/>
    <property type="match status" value="1"/>
</dbReference>
<dbReference type="GO" id="GO:0016567">
    <property type="term" value="P:protein ubiquitination"/>
    <property type="evidence" value="ECO:0007669"/>
    <property type="project" value="TreeGrafter"/>
</dbReference>
<dbReference type="AlphaFoldDB" id="A0A3N4I257"/>
<keyword evidence="2 4" id="KW-0863">Zinc-finger</keyword>
<reference evidence="7 8" key="1">
    <citation type="journal article" date="2018" name="Nat. Ecol. Evol.">
        <title>Pezizomycetes genomes reveal the molecular basis of ectomycorrhizal truffle lifestyle.</title>
        <authorList>
            <person name="Murat C."/>
            <person name="Payen T."/>
            <person name="Noel B."/>
            <person name="Kuo A."/>
            <person name="Morin E."/>
            <person name="Chen J."/>
            <person name="Kohler A."/>
            <person name="Krizsan K."/>
            <person name="Balestrini R."/>
            <person name="Da Silva C."/>
            <person name="Montanini B."/>
            <person name="Hainaut M."/>
            <person name="Levati E."/>
            <person name="Barry K.W."/>
            <person name="Belfiori B."/>
            <person name="Cichocki N."/>
            <person name="Clum A."/>
            <person name="Dockter R.B."/>
            <person name="Fauchery L."/>
            <person name="Guy J."/>
            <person name="Iotti M."/>
            <person name="Le Tacon F."/>
            <person name="Lindquist E.A."/>
            <person name="Lipzen A."/>
            <person name="Malagnac F."/>
            <person name="Mello A."/>
            <person name="Molinier V."/>
            <person name="Miyauchi S."/>
            <person name="Poulain J."/>
            <person name="Riccioni C."/>
            <person name="Rubini A."/>
            <person name="Sitrit Y."/>
            <person name="Splivallo R."/>
            <person name="Traeger S."/>
            <person name="Wang M."/>
            <person name="Zifcakova L."/>
            <person name="Wipf D."/>
            <person name="Zambonelli A."/>
            <person name="Paolocci F."/>
            <person name="Nowrousian M."/>
            <person name="Ottonello S."/>
            <person name="Baldrian P."/>
            <person name="Spatafora J.W."/>
            <person name="Henrissat B."/>
            <person name="Nagy L.G."/>
            <person name="Aury J.M."/>
            <person name="Wincker P."/>
            <person name="Grigoriev I.V."/>
            <person name="Bonfante P."/>
            <person name="Martin F.M."/>
        </authorList>
    </citation>
    <scope>NUCLEOTIDE SEQUENCE [LARGE SCALE GENOMIC DNA]</scope>
    <source>
        <strain evidence="7 8">RN42</strain>
    </source>
</reference>
<evidence type="ECO:0000256" key="5">
    <source>
        <dbReference type="SAM" id="MobiDB-lite"/>
    </source>
</evidence>
<proteinExistence type="predicted"/>
<feature type="compositionally biased region" description="Gly residues" evidence="5">
    <location>
        <begin position="152"/>
        <end position="164"/>
    </location>
</feature>
<evidence type="ECO:0000313" key="7">
    <source>
        <dbReference type="EMBL" id="RPA80182.1"/>
    </source>
</evidence>
<evidence type="ECO:0000313" key="8">
    <source>
        <dbReference type="Proteomes" id="UP000275078"/>
    </source>
</evidence>
<dbReference type="OrthoDB" id="8062037at2759"/>
<organism evidence="7 8">
    <name type="scientific">Ascobolus immersus RN42</name>
    <dbReference type="NCBI Taxonomy" id="1160509"/>
    <lineage>
        <taxon>Eukaryota</taxon>
        <taxon>Fungi</taxon>
        <taxon>Dikarya</taxon>
        <taxon>Ascomycota</taxon>
        <taxon>Pezizomycotina</taxon>
        <taxon>Pezizomycetes</taxon>
        <taxon>Pezizales</taxon>
        <taxon>Ascobolaceae</taxon>
        <taxon>Ascobolus</taxon>
    </lineage>
</organism>
<dbReference type="Gene3D" id="3.30.40.10">
    <property type="entry name" value="Zinc/RING finger domain, C3HC4 (zinc finger)"/>
    <property type="match status" value="1"/>
</dbReference>
<protein>
    <recommendedName>
        <fullName evidence="6">RING-type domain-containing protein</fullName>
    </recommendedName>
</protein>
<dbReference type="PANTHER" id="PTHR15710">
    <property type="entry name" value="E3 UBIQUITIN-PROTEIN LIGASE PRAJA"/>
    <property type="match status" value="1"/>
</dbReference>
<keyword evidence="1" id="KW-0479">Metal-binding</keyword>